<reference evidence="3" key="1">
    <citation type="journal article" date="2019" name="Int. J. Syst. Evol. Microbiol.">
        <title>The Global Catalogue of Microorganisms (GCM) 10K type strain sequencing project: providing services to taxonomists for standard genome sequencing and annotation.</title>
        <authorList>
            <consortium name="The Broad Institute Genomics Platform"/>
            <consortium name="The Broad Institute Genome Sequencing Center for Infectious Disease"/>
            <person name="Wu L."/>
            <person name="Ma J."/>
        </authorList>
    </citation>
    <scope>NUCLEOTIDE SEQUENCE [LARGE SCALE GENOMIC DNA]</scope>
    <source>
        <strain evidence="3">CECT 8482</strain>
    </source>
</reference>
<keyword evidence="3" id="KW-1185">Reference proteome</keyword>
<protein>
    <submittedName>
        <fullName evidence="2">Deaminase</fullName>
    </submittedName>
</protein>
<evidence type="ECO:0000313" key="3">
    <source>
        <dbReference type="Proteomes" id="UP001243846"/>
    </source>
</evidence>
<gene>
    <name evidence="2" type="ORF">QWZ10_22045</name>
</gene>
<evidence type="ECO:0000259" key="1">
    <source>
        <dbReference type="PROSITE" id="PS51747"/>
    </source>
</evidence>
<dbReference type="Proteomes" id="UP001243846">
    <property type="component" value="Unassembled WGS sequence"/>
</dbReference>
<accession>A0ABT8DER3</accession>
<proteinExistence type="predicted"/>
<dbReference type="SUPFAM" id="SSF53927">
    <property type="entry name" value="Cytidine deaminase-like"/>
    <property type="match status" value="1"/>
</dbReference>
<dbReference type="InterPro" id="IPR016193">
    <property type="entry name" value="Cytidine_deaminase-like"/>
</dbReference>
<name>A0ABT8DER3_9RHOB</name>
<organism evidence="2 3">
    <name type="scientific">Paracoccus cavernae</name>
    <dbReference type="NCBI Taxonomy" id="1571207"/>
    <lineage>
        <taxon>Bacteria</taxon>
        <taxon>Pseudomonadati</taxon>
        <taxon>Pseudomonadota</taxon>
        <taxon>Alphaproteobacteria</taxon>
        <taxon>Rhodobacterales</taxon>
        <taxon>Paracoccaceae</taxon>
        <taxon>Paracoccus</taxon>
    </lineage>
</organism>
<dbReference type="Gene3D" id="3.40.140.10">
    <property type="entry name" value="Cytidine Deaminase, domain 2"/>
    <property type="match status" value="1"/>
</dbReference>
<dbReference type="Pfam" id="PF00383">
    <property type="entry name" value="dCMP_cyt_deam_1"/>
    <property type="match status" value="1"/>
</dbReference>
<dbReference type="PROSITE" id="PS51747">
    <property type="entry name" value="CYT_DCMP_DEAMINASES_2"/>
    <property type="match status" value="1"/>
</dbReference>
<comment type="caution">
    <text evidence="2">The sequence shown here is derived from an EMBL/GenBank/DDBJ whole genome shotgun (WGS) entry which is preliminary data.</text>
</comment>
<dbReference type="EMBL" id="JAUFRC010000002">
    <property type="protein sequence ID" value="MDN3713770.1"/>
    <property type="molecule type" value="Genomic_DNA"/>
</dbReference>
<dbReference type="InterPro" id="IPR002125">
    <property type="entry name" value="CMP_dCMP_dom"/>
</dbReference>
<evidence type="ECO:0000313" key="2">
    <source>
        <dbReference type="EMBL" id="MDN3713770.1"/>
    </source>
</evidence>
<sequence>MAHAEMVCLGDFLKSKTRQLRGATLVATEAPCPMCAGAAIVAGVERIIVGEVAHYRGAYEWLTTQNVELVLLDDQACVDLVSDFKRDHMDRWNRFSAG</sequence>
<feature type="domain" description="CMP/dCMP-type deaminase" evidence="1">
    <location>
        <begin position="1"/>
        <end position="62"/>
    </location>
</feature>